<dbReference type="AlphaFoldDB" id="A0A7S8HC63"/>
<dbReference type="PANTHER" id="PTHR30614:SF37">
    <property type="entry name" value="AMINO-ACID ABC TRANSPORTER PERMEASE PROTEIN YHDX-RELATED"/>
    <property type="match status" value="1"/>
</dbReference>
<dbReference type="GO" id="GO:0022857">
    <property type="term" value="F:transmembrane transporter activity"/>
    <property type="evidence" value="ECO:0007669"/>
    <property type="project" value="InterPro"/>
</dbReference>
<dbReference type="PROSITE" id="PS50928">
    <property type="entry name" value="ABC_TM1"/>
    <property type="match status" value="1"/>
</dbReference>
<feature type="transmembrane region" description="Helical" evidence="9">
    <location>
        <begin position="319"/>
        <end position="342"/>
    </location>
</feature>
<evidence type="ECO:0000256" key="6">
    <source>
        <dbReference type="ARBA" id="ARBA00022970"/>
    </source>
</evidence>
<dbReference type="SUPFAM" id="SSF161098">
    <property type="entry name" value="MetI-like"/>
    <property type="match status" value="2"/>
</dbReference>
<dbReference type="PANTHER" id="PTHR30614">
    <property type="entry name" value="MEMBRANE COMPONENT OF AMINO ACID ABC TRANSPORTER"/>
    <property type="match status" value="1"/>
</dbReference>
<keyword evidence="8 9" id="KW-0472">Membrane</keyword>
<evidence type="ECO:0000259" key="10">
    <source>
        <dbReference type="PROSITE" id="PS50928"/>
    </source>
</evidence>
<feature type="transmembrane region" description="Helical" evidence="9">
    <location>
        <begin position="161"/>
        <end position="189"/>
    </location>
</feature>
<feature type="transmembrane region" description="Helical" evidence="9">
    <location>
        <begin position="254"/>
        <end position="273"/>
    </location>
</feature>
<evidence type="ECO:0000256" key="2">
    <source>
        <dbReference type="ARBA" id="ARBA00010072"/>
    </source>
</evidence>
<evidence type="ECO:0000256" key="9">
    <source>
        <dbReference type="RuleBase" id="RU363032"/>
    </source>
</evidence>
<sequence length="388" mass="41743">MLAVLKLRKTRNWIIQALFVGALAGIVIFGAVTASQTMQAQGMTSGFGFLFRSTGWPISFSLIPYGFGDPYWKALLIGALNTLFLAAISLTLSTLVGLLVAVLRTTRNGVMNALGTIYVDTFRNIPIILQVFFWYAVYTHLPRPREAYDVAGTAFLSARGLFLPGLNVTGLSAFIAIVSGIAAIVLALWIAHGRRFSRKKPAARRRLSWTVAGIGALAVMAVLVAGRIPDTQLLSLPELKGLNFKGGINVSPELAAMATAIAIYGGAYLAEIFRAGFLAVRRGQIEAAQSLGLSGWDVFAKVRLPLAIRAILPTLTNQYVWLLKATTLGIAVGFADFFMVVAVSITQSGQTMELIGILMAGFLTINYTLSSVLNRINRSIALKGQNIN</sequence>
<organism evidence="11 12">
    <name type="scientific">Kaustia mangrovi</name>
    <dbReference type="NCBI Taxonomy" id="2593653"/>
    <lineage>
        <taxon>Bacteria</taxon>
        <taxon>Pseudomonadati</taxon>
        <taxon>Pseudomonadota</taxon>
        <taxon>Alphaproteobacteria</taxon>
        <taxon>Hyphomicrobiales</taxon>
        <taxon>Parvibaculaceae</taxon>
        <taxon>Kaustia</taxon>
    </lineage>
</organism>
<dbReference type="KEGG" id="kmn:HW532_09480"/>
<dbReference type="InterPro" id="IPR043429">
    <property type="entry name" value="ArtM/GltK/GlnP/TcyL/YhdX-like"/>
</dbReference>
<evidence type="ECO:0000256" key="4">
    <source>
        <dbReference type="ARBA" id="ARBA00022475"/>
    </source>
</evidence>
<protein>
    <submittedName>
        <fullName evidence="11">ABC transporter permease subunit</fullName>
    </submittedName>
</protein>
<evidence type="ECO:0000256" key="1">
    <source>
        <dbReference type="ARBA" id="ARBA00004429"/>
    </source>
</evidence>
<dbReference type="InterPro" id="IPR035906">
    <property type="entry name" value="MetI-like_sf"/>
</dbReference>
<keyword evidence="6" id="KW-0029">Amino-acid transport</keyword>
<comment type="subcellular location">
    <subcellularLocation>
        <location evidence="1">Cell inner membrane</location>
        <topology evidence="1">Multi-pass membrane protein</topology>
    </subcellularLocation>
    <subcellularLocation>
        <location evidence="9">Cell membrane</location>
        <topology evidence="9">Multi-pass membrane protein</topology>
    </subcellularLocation>
</comment>
<feature type="transmembrane region" description="Helical" evidence="9">
    <location>
        <begin position="209"/>
        <end position="228"/>
    </location>
</feature>
<dbReference type="Proteomes" id="UP000593594">
    <property type="component" value="Chromosome"/>
</dbReference>
<dbReference type="CDD" id="cd06261">
    <property type="entry name" value="TM_PBP2"/>
    <property type="match status" value="1"/>
</dbReference>
<keyword evidence="4" id="KW-1003">Cell membrane</keyword>
<evidence type="ECO:0000313" key="12">
    <source>
        <dbReference type="Proteomes" id="UP000593594"/>
    </source>
</evidence>
<feature type="domain" description="ABC transmembrane type-1" evidence="10">
    <location>
        <begin position="79"/>
        <end position="374"/>
    </location>
</feature>
<name>A0A7S8HC63_9HYPH</name>
<feature type="transmembrane region" description="Helical" evidence="9">
    <location>
        <begin position="124"/>
        <end position="141"/>
    </location>
</feature>
<evidence type="ECO:0000256" key="3">
    <source>
        <dbReference type="ARBA" id="ARBA00022448"/>
    </source>
</evidence>
<dbReference type="InterPro" id="IPR000515">
    <property type="entry name" value="MetI-like"/>
</dbReference>
<dbReference type="Gene3D" id="1.10.3720.10">
    <property type="entry name" value="MetI-like"/>
    <property type="match status" value="2"/>
</dbReference>
<comment type="similarity">
    <text evidence="2">Belongs to the binding-protein-dependent transport system permease family. HisMQ subfamily.</text>
</comment>
<feature type="transmembrane region" description="Helical" evidence="9">
    <location>
        <begin position="13"/>
        <end position="34"/>
    </location>
</feature>
<keyword evidence="7 9" id="KW-1133">Transmembrane helix</keyword>
<feature type="transmembrane region" description="Helical" evidence="9">
    <location>
        <begin position="46"/>
        <end position="67"/>
    </location>
</feature>
<proteinExistence type="inferred from homology"/>
<keyword evidence="3 9" id="KW-0813">Transport</keyword>
<evidence type="ECO:0000256" key="5">
    <source>
        <dbReference type="ARBA" id="ARBA00022692"/>
    </source>
</evidence>
<dbReference type="InterPro" id="IPR010065">
    <property type="entry name" value="AA_ABC_transptr_permease_3TM"/>
</dbReference>
<dbReference type="NCBIfam" id="TIGR01726">
    <property type="entry name" value="HEQRo_perm_3TM"/>
    <property type="match status" value="1"/>
</dbReference>
<gene>
    <name evidence="11" type="ORF">HW532_09480</name>
</gene>
<evidence type="ECO:0000313" key="11">
    <source>
        <dbReference type="EMBL" id="QPC42898.1"/>
    </source>
</evidence>
<keyword evidence="5 9" id="KW-0812">Transmembrane</keyword>
<feature type="transmembrane region" description="Helical" evidence="9">
    <location>
        <begin position="354"/>
        <end position="373"/>
    </location>
</feature>
<accession>A0A7S8HC63</accession>
<feature type="transmembrane region" description="Helical" evidence="9">
    <location>
        <begin position="79"/>
        <end position="103"/>
    </location>
</feature>
<keyword evidence="12" id="KW-1185">Reference proteome</keyword>
<dbReference type="GO" id="GO:0006865">
    <property type="term" value="P:amino acid transport"/>
    <property type="evidence" value="ECO:0007669"/>
    <property type="project" value="UniProtKB-KW"/>
</dbReference>
<evidence type="ECO:0000256" key="7">
    <source>
        <dbReference type="ARBA" id="ARBA00022989"/>
    </source>
</evidence>
<dbReference type="GO" id="GO:0043190">
    <property type="term" value="C:ATP-binding cassette (ABC) transporter complex"/>
    <property type="evidence" value="ECO:0007669"/>
    <property type="project" value="InterPro"/>
</dbReference>
<dbReference type="EMBL" id="CP058214">
    <property type="protein sequence ID" value="QPC42898.1"/>
    <property type="molecule type" value="Genomic_DNA"/>
</dbReference>
<dbReference type="Pfam" id="PF00528">
    <property type="entry name" value="BPD_transp_1"/>
    <property type="match status" value="1"/>
</dbReference>
<dbReference type="RefSeq" id="WP_213164138.1">
    <property type="nucleotide sequence ID" value="NZ_CP058214.1"/>
</dbReference>
<reference evidence="11 12" key="1">
    <citation type="submission" date="2020-06" db="EMBL/GenBank/DDBJ databases">
        <title>Genome sequence of 2 isolates from Red Sea Mangroves.</title>
        <authorList>
            <person name="Sefrji F."/>
            <person name="Michoud G."/>
            <person name="Merlino G."/>
            <person name="Daffonchio D."/>
        </authorList>
    </citation>
    <scope>NUCLEOTIDE SEQUENCE [LARGE SCALE GENOMIC DNA]</scope>
    <source>
        <strain evidence="11 12">R1DC25</strain>
    </source>
</reference>
<evidence type="ECO:0000256" key="8">
    <source>
        <dbReference type="ARBA" id="ARBA00023136"/>
    </source>
</evidence>